<dbReference type="PANTHER" id="PTHR30055:SF234">
    <property type="entry name" value="HTH-TYPE TRANSCRIPTIONAL REGULATOR BETI"/>
    <property type="match status" value="1"/>
</dbReference>
<evidence type="ECO:0000256" key="4">
    <source>
        <dbReference type="PROSITE-ProRule" id="PRU00335"/>
    </source>
</evidence>
<keyword evidence="3" id="KW-0804">Transcription</keyword>
<evidence type="ECO:0000256" key="1">
    <source>
        <dbReference type="ARBA" id="ARBA00023015"/>
    </source>
</evidence>
<dbReference type="HOGENOM" id="CLU_069356_40_3_11"/>
<evidence type="ECO:0000313" key="7">
    <source>
        <dbReference type="Proteomes" id="UP000009235"/>
    </source>
</evidence>
<dbReference type="Pfam" id="PF13305">
    <property type="entry name" value="TetR_C_33"/>
    <property type="match status" value="1"/>
</dbReference>
<dbReference type="InterPro" id="IPR050109">
    <property type="entry name" value="HTH-type_TetR-like_transc_reg"/>
</dbReference>
<dbReference type="PANTHER" id="PTHR30055">
    <property type="entry name" value="HTH-TYPE TRANSCRIPTIONAL REGULATOR RUTR"/>
    <property type="match status" value="1"/>
</dbReference>
<protein>
    <submittedName>
        <fullName evidence="6">Transcriptional regulator, TetR family</fullName>
    </submittedName>
</protein>
<evidence type="ECO:0000259" key="5">
    <source>
        <dbReference type="PROSITE" id="PS50977"/>
    </source>
</evidence>
<evidence type="ECO:0000313" key="6">
    <source>
        <dbReference type="EMBL" id="AEF41086.1"/>
    </source>
</evidence>
<dbReference type="EMBL" id="CP002786">
    <property type="protein sequence ID" value="AEF41086.1"/>
    <property type="molecule type" value="Genomic_DNA"/>
</dbReference>
<feature type="domain" description="HTH tetR-type" evidence="5">
    <location>
        <begin position="14"/>
        <end position="75"/>
    </location>
</feature>
<accession>F6EHA7</accession>
<evidence type="ECO:0000256" key="2">
    <source>
        <dbReference type="ARBA" id="ARBA00023125"/>
    </source>
</evidence>
<dbReference type="InterPro" id="IPR009057">
    <property type="entry name" value="Homeodomain-like_sf"/>
</dbReference>
<dbReference type="Gene3D" id="1.10.357.10">
    <property type="entry name" value="Tetracycline Repressor, domain 2"/>
    <property type="match status" value="1"/>
</dbReference>
<dbReference type="PROSITE" id="PS50977">
    <property type="entry name" value="HTH_TETR_2"/>
    <property type="match status" value="1"/>
</dbReference>
<dbReference type="OrthoDB" id="8222629at2"/>
<evidence type="ECO:0000256" key="3">
    <source>
        <dbReference type="ARBA" id="ARBA00023163"/>
    </source>
</evidence>
<keyword evidence="1" id="KW-0805">Transcription regulation</keyword>
<feature type="DNA-binding region" description="H-T-H motif" evidence="4">
    <location>
        <begin position="38"/>
        <end position="57"/>
    </location>
</feature>
<reference evidence="6 7" key="1">
    <citation type="journal article" date="2011" name="J. Bacteriol.">
        <title>Complete genome sequence of Amycolicicoccus subflavus DQS3-9A1T, an actinomycete isolated from crude oil-polluted soil.</title>
        <authorList>
            <person name="Cai M."/>
            <person name="Chen W.M."/>
            <person name="Nie Y."/>
            <person name="Chi C.Q."/>
            <person name="Wang Y.N."/>
            <person name="Tang Y.Q."/>
            <person name="Li G.Y."/>
            <person name="Wu X.L."/>
        </authorList>
    </citation>
    <scope>NUCLEOTIDE SEQUENCE [LARGE SCALE GENOMIC DNA]</scope>
    <source>
        <strain evidence="7">DSM 45089 / DQS3-9A1</strain>
    </source>
</reference>
<dbReference type="SUPFAM" id="SSF48498">
    <property type="entry name" value="Tetracyclin repressor-like, C-terminal domain"/>
    <property type="match status" value="1"/>
</dbReference>
<organism evidence="6 7">
    <name type="scientific">Hoyosella subflava (strain DSM 45089 / JCM 17490 / NBRC 109087 / DQS3-9A1)</name>
    <name type="common">Amycolicicoccus subflavus</name>
    <dbReference type="NCBI Taxonomy" id="443218"/>
    <lineage>
        <taxon>Bacteria</taxon>
        <taxon>Bacillati</taxon>
        <taxon>Actinomycetota</taxon>
        <taxon>Actinomycetes</taxon>
        <taxon>Mycobacteriales</taxon>
        <taxon>Hoyosellaceae</taxon>
        <taxon>Hoyosella</taxon>
    </lineage>
</organism>
<dbReference type="RefSeq" id="WP_013807435.1">
    <property type="nucleotide sequence ID" value="NC_015564.1"/>
</dbReference>
<dbReference type="STRING" id="443218.AS9A_2639"/>
<gene>
    <name evidence="6" type="ordered locus">AS9A_2639</name>
</gene>
<dbReference type="eggNOG" id="COG1309">
    <property type="taxonomic scope" value="Bacteria"/>
</dbReference>
<dbReference type="InterPro" id="IPR036271">
    <property type="entry name" value="Tet_transcr_reg_TetR-rel_C_sf"/>
</dbReference>
<dbReference type="Proteomes" id="UP000009235">
    <property type="component" value="Chromosome"/>
</dbReference>
<dbReference type="Pfam" id="PF00440">
    <property type="entry name" value="TetR_N"/>
    <property type="match status" value="1"/>
</dbReference>
<keyword evidence="2 4" id="KW-0238">DNA-binding</keyword>
<keyword evidence="7" id="KW-1185">Reference proteome</keyword>
<name>F6EHA7_HOYSD</name>
<dbReference type="GO" id="GO:0003700">
    <property type="term" value="F:DNA-binding transcription factor activity"/>
    <property type="evidence" value="ECO:0007669"/>
    <property type="project" value="TreeGrafter"/>
</dbReference>
<dbReference type="InterPro" id="IPR001647">
    <property type="entry name" value="HTH_TetR"/>
</dbReference>
<sequence>MTRTRSRARPGEGARLRDDILDAAEALLEESGTEEALTMRAVAAKTGVTTPAVYLHFADKEALLEAVCLRVWSQLGAKVRERGKTRSNPFSALAEQGRTFAQFALAHPIQYRVLMMRPSMTRGVSEAAQACYQFHADTVTQCVESGILQGDSERLALSLWAALHGCVSLLIAQPDFPWPDTPDAIVEDAIRMAGYGTAISSRIPHSARIPSSDLPRRLDAAADQLMNDGPPEA</sequence>
<dbReference type="KEGG" id="asd:AS9A_2639"/>
<proteinExistence type="predicted"/>
<dbReference type="AlphaFoldDB" id="F6EHA7"/>
<dbReference type="InterPro" id="IPR025996">
    <property type="entry name" value="MT1864/Rv1816-like_C"/>
</dbReference>
<dbReference type="GO" id="GO:0000976">
    <property type="term" value="F:transcription cis-regulatory region binding"/>
    <property type="evidence" value="ECO:0007669"/>
    <property type="project" value="TreeGrafter"/>
</dbReference>
<dbReference type="SUPFAM" id="SSF46689">
    <property type="entry name" value="Homeodomain-like"/>
    <property type="match status" value="1"/>
</dbReference>